<evidence type="ECO:0000256" key="1">
    <source>
        <dbReference type="SAM" id="MobiDB-lite"/>
    </source>
</evidence>
<feature type="domain" description="Myb/SANT-like" evidence="2">
    <location>
        <begin position="20"/>
        <end position="112"/>
    </location>
</feature>
<dbReference type="InParanoid" id="K3XRI7"/>
<dbReference type="InterPro" id="IPR024752">
    <property type="entry name" value="Myb/SANT-like_dom"/>
</dbReference>
<dbReference type="EMBL" id="AGNK02003219">
    <property type="status" value="NOT_ANNOTATED_CDS"/>
    <property type="molecule type" value="Genomic_DNA"/>
</dbReference>
<dbReference type="AlphaFoldDB" id="K3XRI7"/>
<evidence type="ECO:0000259" key="2">
    <source>
        <dbReference type="Pfam" id="PF12776"/>
    </source>
</evidence>
<organism evidence="3 4">
    <name type="scientific">Setaria italica</name>
    <name type="common">Foxtail millet</name>
    <name type="synonym">Panicum italicum</name>
    <dbReference type="NCBI Taxonomy" id="4555"/>
    <lineage>
        <taxon>Eukaryota</taxon>
        <taxon>Viridiplantae</taxon>
        <taxon>Streptophyta</taxon>
        <taxon>Embryophyta</taxon>
        <taxon>Tracheophyta</taxon>
        <taxon>Spermatophyta</taxon>
        <taxon>Magnoliopsida</taxon>
        <taxon>Liliopsida</taxon>
        <taxon>Poales</taxon>
        <taxon>Poaceae</taxon>
        <taxon>PACMAD clade</taxon>
        <taxon>Panicoideae</taxon>
        <taxon>Panicodae</taxon>
        <taxon>Paniceae</taxon>
        <taxon>Cenchrinae</taxon>
        <taxon>Setaria</taxon>
    </lineage>
</organism>
<dbReference type="Pfam" id="PF12776">
    <property type="entry name" value="Myb_DNA-bind_3"/>
    <property type="match status" value="1"/>
</dbReference>
<feature type="region of interest" description="Disordered" evidence="1">
    <location>
        <begin position="181"/>
        <end position="214"/>
    </location>
</feature>
<protein>
    <recommendedName>
        <fullName evidence="2">Myb/SANT-like domain-containing protein</fullName>
    </recommendedName>
</protein>
<dbReference type="PANTHER" id="PTHR47069">
    <property type="match status" value="1"/>
</dbReference>
<dbReference type="PANTHER" id="PTHR47069:SF9">
    <property type="entry name" value="MYB_SANT-LIKE DOMAIN-CONTAINING PROTEIN"/>
    <property type="match status" value="1"/>
</dbReference>
<accession>K3XRI7</accession>
<dbReference type="Gramene" id="KQL06083">
    <property type="protein sequence ID" value="KQL06083"/>
    <property type="gene ID" value="SETIT_004529mg"/>
</dbReference>
<dbReference type="Proteomes" id="UP000004995">
    <property type="component" value="Unassembled WGS sequence"/>
</dbReference>
<dbReference type="HOGENOM" id="CLU_092221_0_0_1"/>
<dbReference type="EnsemblPlants" id="KQL06083">
    <property type="protein sequence ID" value="KQL06083"/>
    <property type="gene ID" value="SETIT_004529mg"/>
</dbReference>
<keyword evidence="4" id="KW-1185">Reference proteome</keyword>
<reference evidence="3" key="2">
    <citation type="submission" date="2018-08" db="UniProtKB">
        <authorList>
            <consortium name="EnsemblPlants"/>
        </authorList>
    </citation>
    <scope>IDENTIFICATION</scope>
    <source>
        <strain evidence="3">Yugu1</strain>
    </source>
</reference>
<evidence type="ECO:0000313" key="4">
    <source>
        <dbReference type="Proteomes" id="UP000004995"/>
    </source>
</evidence>
<name>K3XRI7_SETIT</name>
<dbReference type="STRING" id="4555.K3XRI7"/>
<feature type="compositionally biased region" description="Basic residues" evidence="1">
    <location>
        <begin position="201"/>
        <end position="210"/>
    </location>
</feature>
<proteinExistence type="predicted"/>
<dbReference type="eggNOG" id="ENOG502T2DY">
    <property type="taxonomic scope" value="Eukaryota"/>
</dbReference>
<dbReference type="OMA" id="NARNMSK"/>
<evidence type="ECO:0000313" key="3">
    <source>
        <dbReference type="EnsemblPlants" id="KQL06083"/>
    </source>
</evidence>
<reference evidence="4" key="1">
    <citation type="journal article" date="2012" name="Nat. Biotechnol.">
        <title>Reference genome sequence of the model plant Setaria.</title>
        <authorList>
            <person name="Bennetzen J.L."/>
            <person name="Schmutz J."/>
            <person name="Wang H."/>
            <person name="Percifield R."/>
            <person name="Hawkins J."/>
            <person name="Pontaroli A.C."/>
            <person name="Estep M."/>
            <person name="Feng L."/>
            <person name="Vaughn J.N."/>
            <person name="Grimwood J."/>
            <person name="Jenkins J."/>
            <person name="Barry K."/>
            <person name="Lindquist E."/>
            <person name="Hellsten U."/>
            <person name="Deshpande S."/>
            <person name="Wang X."/>
            <person name="Wu X."/>
            <person name="Mitros T."/>
            <person name="Triplett J."/>
            <person name="Yang X."/>
            <person name="Ye C.Y."/>
            <person name="Mauro-Herrera M."/>
            <person name="Wang L."/>
            <person name="Li P."/>
            <person name="Sharma M."/>
            <person name="Sharma R."/>
            <person name="Ronald P.C."/>
            <person name="Panaud O."/>
            <person name="Kellogg E.A."/>
            <person name="Brutnell T.P."/>
            <person name="Doust A.N."/>
            <person name="Tuskan G.A."/>
            <person name="Rokhsar D."/>
            <person name="Devos K.M."/>
        </authorList>
    </citation>
    <scope>NUCLEOTIDE SEQUENCE [LARGE SCALE GENOMIC DNA]</scope>
    <source>
        <strain evidence="4">cv. Yugu1</strain>
    </source>
</reference>
<sequence length="275" mass="31716">PTYSNYALYNWAQMATSRANWDEETKKTFLNLCIAEKNQLNWSNKCLTKLGWQHIYRNFKQQTGLTLGSKQLQNKLSTMQRSFMNRRDLQVQSDLGRDRHTGGIAADSTFWATDEGETSVDAIQTSTAKPPPFLDKLYTLFGHTTQDRGTLLTAGGVREATPSMGIEDTASDMYLDPMAATSARNMSKRPTREEVVDSPPKKKTTRSQKRLNREQEELDLAMRILEEDGIEEGSDLYCMAIYLCKNAVYRRVFTKMKTREGRLHWIQFNWERENK</sequence>